<reference evidence="1 2" key="1">
    <citation type="journal article" date="2019" name="Int. J. Syst. Evol. Microbiol.">
        <title>The Global Catalogue of Microorganisms (GCM) 10K type strain sequencing project: providing services to taxonomists for standard genome sequencing and annotation.</title>
        <authorList>
            <consortium name="The Broad Institute Genomics Platform"/>
            <consortium name="The Broad Institute Genome Sequencing Center for Infectious Disease"/>
            <person name="Wu L."/>
            <person name="Ma J."/>
        </authorList>
    </citation>
    <scope>NUCLEOTIDE SEQUENCE [LARGE SCALE GENOMIC DNA]</scope>
    <source>
        <strain evidence="1 2">JCM 13008</strain>
    </source>
</reference>
<dbReference type="RefSeq" id="WP_343995457.1">
    <property type="nucleotide sequence ID" value="NZ_BAAALG010000011.1"/>
</dbReference>
<evidence type="ECO:0000313" key="2">
    <source>
        <dbReference type="Proteomes" id="UP001501581"/>
    </source>
</evidence>
<gene>
    <name evidence="1" type="ORF">GCM10009668_28360</name>
</gene>
<proteinExistence type="predicted"/>
<evidence type="ECO:0000313" key="1">
    <source>
        <dbReference type="EMBL" id="GAA1106860.1"/>
    </source>
</evidence>
<name>A0ABN1TYJ4_9ACTN</name>
<sequence length="98" mass="9596">MKTGMRLASVTCATEVMVVRAADVALECGGAPMVEAGTDAAPAGAPASGLDAGTELGKRYVHAASGVQVLCVKPGAGTLSVAGEPLELVASKQLPSSD</sequence>
<dbReference type="EMBL" id="BAAALG010000011">
    <property type="protein sequence ID" value="GAA1106860.1"/>
    <property type="molecule type" value="Genomic_DNA"/>
</dbReference>
<keyword evidence="2" id="KW-1185">Reference proteome</keyword>
<accession>A0ABN1TYJ4</accession>
<comment type="caution">
    <text evidence="1">The sequence shown here is derived from an EMBL/GenBank/DDBJ whole genome shotgun (WGS) entry which is preliminary data.</text>
</comment>
<protein>
    <submittedName>
        <fullName evidence="1">Uncharacterized protein</fullName>
    </submittedName>
</protein>
<organism evidence="1 2">
    <name type="scientific">Nocardioides dubius</name>
    <dbReference type="NCBI Taxonomy" id="317019"/>
    <lineage>
        <taxon>Bacteria</taxon>
        <taxon>Bacillati</taxon>
        <taxon>Actinomycetota</taxon>
        <taxon>Actinomycetes</taxon>
        <taxon>Propionibacteriales</taxon>
        <taxon>Nocardioidaceae</taxon>
        <taxon>Nocardioides</taxon>
    </lineage>
</organism>
<dbReference type="Proteomes" id="UP001501581">
    <property type="component" value="Unassembled WGS sequence"/>
</dbReference>